<dbReference type="GO" id="GO:0016787">
    <property type="term" value="F:hydrolase activity"/>
    <property type="evidence" value="ECO:0007669"/>
    <property type="project" value="UniProtKB-KW"/>
</dbReference>
<evidence type="ECO:0000313" key="7">
    <source>
        <dbReference type="EMBL" id="HIY22424.1"/>
    </source>
</evidence>
<dbReference type="PANTHER" id="PTHR13748:SF62">
    <property type="entry name" value="COBW DOMAIN-CONTAINING PROTEIN"/>
    <property type="match status" value="1"/>
</dbReference>
<protein>
    <submittedName>
        <fullName evidence="7">GTP-binding protein</fullName>
    </submittedName>
</protein>
<dbReference type="AlphaFoldDB" id="A0A9D1Y9Z0"/>
<dbReference type="SUPFAM" id="SSF90002">
    <property type="entry name" value="Hypothetical protein YjiA, C-terminal domain"/>
    <property type="match status" value="1"/>
</dbReference>
<reference evidence="7" key="2">
    <citation type="submission" date="2021-04" db="EMBL/GenBank/DDBJ databases">
        <authorList>
            <person name="Gilroy R."/>
        </authorList>
    </citation>
    <scope>NUCLEOTIDE SEQUENCE</scope>
    <source>
        <strain evidence="7">ChiBcec16_6824</strain>
    </source>
</reference>
<dbReference type="Gene3D" id="3.40.50.300">
    <property type="entry name" value="P-loop containing nucleotide triphosphate hydrolases"/>
    <property type="match status" value="1"/>
</dbReference>
<dbReference type="InterPro" id="IPR003495">
    <property type="entry name" value="CobW/HypB/UreG_nucleotide-bd"/>
</dbReference>
<dbReference type="PANTHER" id="PTHR13748">
    <property type="entry name" value="COBW-RELATED"/>
    <property type="match status" value="1"/>
</dbReference>
<dbReference type="Proteomes" id="UP000823868">
    <property type="component" value="Unassembled WGS sequence"/>
</dbReference>
<keyword evidence="3" id="KW-0143">Chaperone</keyword>
<dbReference type="Gene3D" id="3.30.1220.10">
    <property type="entry name" value="CobW-like, C-terminal domain"/>
    <property type="match status" value="1"/>
</dbReference>
<dbReference type="SMART" id="SM00833">
    <property type="entry name" value="CobW_C"/>
    <property type="match status" value="1"/>
</dbReference>
<dbReference type="InterPro" id="IPR036627">
    <property type="entry name" value="CobW-likC_sf"/>
</dbReference>
<name>A0A9D1Y9Z0_9FIRM</name>
<dbReference type="EMBL" id="DXDX01000200">
    <property type="protein sequence ID" value="HIY22424.1"/>
    <property type="molecule type" value="Genomic_DNA"/>
</dbReference>
<evidence type="ECO:0000256" key="5">
    <source>
        <dbReference type="ARBA" id="ARBA00049117"/>
    </source>
</evidence>
<dbReference type="InterPro" id="IPR051316">
    <property type="entry name" value="Zinc-reg_GTPase_activator"/>
</dbReference>
<sequence length="301" mass="32641">MLVSGFLGAGKTTLIRRILDTADRERRIALLENEFGTCSVDDLLLQRPGLAIRTLTSGCICCSLAGAFAQTIGDLVRTQSPELLLIEPSGVAGMSDLLRICQQLPPECGQPQVTALTVVDAEMHLAYLENMGSFYSDQIHCAGALVCSKLDLVSQEEAQAVCDSLAKENPEAAIFACPWEALDIPLLLEAARARTAPQTHDHVHHHSGHLFTSRAFRPETPRDSAAWQSLLAELERPQLGRVLRAKGFLPGPNGTWYQVDYTPGRVYLHPQSGVQESRLVVIGSELNGEGLAALLDPDHAC</sequence>
<evidence type="ECO:0000256" key="1">
    <source>
        <dbReference type="ARBA" id="ARBA00022741"/>
    </source>
</evidence>
<comment type="similarity">
    <text evidence="4">Belongs to the SIMIBI class G3E GTPase family. ZNG1 subfamily.</text>
</comment>
<evidence type="ECO:0000313" key="8">
    <source>
        <dbReference type="Proteomes" id="UP000823868"/>
    </source>
</evidence>
<proteinExistence type="inferred from homology"/>
<keyword evidence="2" id="KW-0378">Hydrolase</keyword>
<evidence type="ECO:0000256" key="2">
    <source>
        <dbReference type="ARBA" id="ARBA00022801"/>
    </source>
</evidence>
<reference evidence="7" key="1">
    <citation type="journal article" date="2021" name="PeerJ">
        <title>Extensive microbial diversity within the chicken gut microbiome revealed by metagenomics and culture.</title>
        <authorList>
            <person name="Gilroy R."/>
            <person name="Ravi A."/>
            <person name="Getino M."/>
            <person name="Pursley I."/>
            <person name="Horton D.L."/>
            <person name="Alikhan N.F."/>
            <person name="Baker D."/>
            <person name="Gharbi K."/>
            <person name="Hall N."/>
            <person name="Watson M."/>
            <person name="Adriaenssens E.M."/>
            <person name="Foster-Nyarko E."/>
            <person name="Jarju S."/>
            <person name="Secka A."/>
            <person name="Antonio M."/>
            <person name="Oren A."/>
            <person name="Chaudhuri R.R."/>
            <person name="La Ragione R."/>
            <person name="Hildebrand F."/>
            <person name="Pallen M.J."/>
        </authorList>
    </citation>
    <scope>NUCLEOTIDE SEQUENCE</scope>
    <source>
        <strain evidence="7">ChiBcec16_6824</strain>
    </source>
</reference>
<evidence type="ECO:0000259" key="6">
    <source>
        <dbReference type="SMART" id="SM00833"/>
    </source>
</evidence>
<comment type="catalytic activity">
    <reaction evidence="5">
        <text>GTP + H2O = GDP + phosphate + H(+)</text>
        <dbReference type="Rhea" id="RHEA:19669"/>
        <dbReference type="ChEBI" id="CHEBI:15377"/>
        <dbReference type="ChEBI" id="CHEBI:15378"/>
        <dbReference type="ChEBI" id="CHEBI:37565"/>
        <dbReference type="ChEBI" id="CHEBI:43474"/>
        <dbReference type="ChEBI" id="CHEBI:58189"/>
    </reaction>
    <physiologicalReaction direction="left-to-right" evidence="5">
        <dbReference type="Rhea" id="RHEA:19670"/>
    </physiologicalReaction>
</comment>
<dbReference type="SUPFAM" id="SSF52540">
    <property type="entry name" value="P-loop containing nucleoside triphosphate hydrolases"/>
    <property type="match status" value="1"/>
</dbReference>
<feature type="domain" description="CobW C-terminal" evidence="6">
    <location>
        <begin position="211"/>
        <end position="299"/>
    </location>
</feature>
<organism evidence="7 8">
    <name type="scientific">Candidatus Flavonifractor merdigallinarum</name>
    <dbReference type="NCBI Taxonomy" id="2838589"/>
    <lineage>
        <taxon>Bacteria</taxon>
        <taxon>Bacillati</taxon>
        <taxon>Bacillota</taxon>
        <taxon>Clostridia</taxon>
        <taxon>Eubacteriales</taxon>
        <taxon>Oscillospiraceae</taxon>
        <taxon>Flavonifractor</taxon>
    </lineage>
</organism>
<evidence type="ECO:0000256" key="3">
    <source>
        <dbReference type="ARBA" id="ARBA00023186"/>
    </source>
</evidence>
<dbReference type="InterPro" id="IPR011629">
    <property type="entry name" value="CobW-like_C"/>
</dbReference>
<comment type="caution">
    <text evidence="7">The sequence shown here is derived from an EMBL/GenBank/DDBJ whole genome shotgun (WGS) entry which is preliminary data.</text>
</comment>
<keyword evidence="1" id="KW-0547">Nucleotide-binding</keyword>
<evidence type="ECO:0000256" key="4">
    <source>
        <dbReference type="ARBA" id="ARBA00034320"/>
    </source>
</evidence>
<dbReference type="GO" id="GO:0000166">
    <property type="term" value="F:nucleotide binding"/>
    <property type="evidence" value="ECO:0007669"/>
    <property type="project" value="UniProtKB-KW"/>
</dbReference>
<dbReference type="GO" id="GO:0005737">
    <property type="term" value="C:cytoplasm"/>
    <property type="evidence" value="ECO:0007669"/>
    <property type="project" value="TreeGrafter"/>
</dbReference>
<gene>
    <name evidence="7" type="ORF">H9841_11070</name>
</gene>
<dbReference type="Pfam" id="PF07683">
    <property type="entry name" value="CobW_C"/>
    <property type="match status" value="1"/>
</dbReference>
<dbReference type="InterPro" id="IPR027417">
    <property type="entry name" value="P-loop_NTPase"/>
</dbReference>
<dbReference type="Pfam" id="PF02492">
    <property type="entry name" value="cobW"/>
    <property type="match status" value="1"/>
</dbReference>
<accession>A0A9D1Y9Z0</accession>